<sequence>MSDWTTPTYLLPDKTATTGTPALVTFAGEVWCFWVHGKLNNISYTATTRTGWTEPTIVDNSIRDPDTREIASGAITPYQVHATRSGSGKPLLAAASAGAILHLMFTSTTKSKDEEDQSYLYHLVYNAELKTWGRPARPADGRGVLMDVDPTLLPHSGPLALGITDGLNLLHLGNELQVAWLDADGTRRASVYQDYAWKDVTLSNNEGIVKPVSAMATLSERSVSHVLAFSSETQPKLIDFIAAIGSGKAPAAPEVRQDGIPSGFSTSEISACSFQEIGFYALLDPSTGKFKLFEFSDKSKPREYPGPEPAISDTVPAIEVAKNKFFCVWTDRKKKTLLFSVKPSLVIAGTMDRWMTYLPSDTRISRLTIPGTHDSGAMSRIPFVGCQMTTIRQQLESGIRYFDLRGGYGLRGEYTYPVVHHNVVPIFVKTLGSNLYDIPSWFDGLKVEDVFNTFYQFLKDNPGEGLIVQIKRDELDIENKLHDDEILIQFANDIWALTQKEEAGGCWIVESGKIPTLKELRGKIQLVRRFVEGMVAPDQRPEQRKKSYGVPVLLQWQDNAKDTALRPTNGVKVRLQDYFDLSWKETGLNPTREKWNVIRPMLNAAWQAGQSVGQGQVQNSGSTEDTWFLNFASGVQAPKKDASISNVIGSVVSIIKGQAHSIATGFWFNNWFPIVDPYGINAMLLDYFNDPIRQKGGYGTIVMDFPEQPSDLVPALVRTNFTK</sequence>
<dbReference type="SMART" id="SM00148">
    <property type="entry name" value="PLCXc"/>
    <property type="match status" value="1"/>
</dbReference>
<name>A0A9P9WL61_9PEZI</name>
<dbReference type="GO" id="GO:0006629">
    <property type="term" value="P:lipid metabolic process"/>
    <property type="evidence" value="ECO:0007669"/>
    <property type="project" value="InterPro"/>
</dbReference>
<gene>
    <name evidence="2" type="ORF">JX265_006461</name>
</gene>
<dbReference type="InterPro" id="IPR000909">
    <property type="entry name" value="PLipase_C_PInositol-sp_X_dom"/>
</dbReference>
<dbReference type="Proteomes" id="UP000829685">
    <property type="component" value="Unassembled WGS sequence"/>
</dbReference>
<feature type="domain" description="Phosphatidylinositol-specific phospholipase C X" evidence="1">
    <location>
        <begin position="360"/>
        <end position="529"/>
    </location>
</feature>
<reference evidence="2" key="1">
    <citation type="submission" date="2021-03" db="EMBL/GenBank/DDBJ databases">
        <title>Revisited historic fungal species revealed as producer of novel bioactive compounds through whole genome sequencing and comparative genomics.</title>
        <authorList>
            <person name="Vignolle G.A."/>
            <person name="Hochenegger N."/>
            <person name="Mach R.L."/>
            <person name="Mach-Aigner A.R."/>
            <person name="Javad Rahimi M."/>
            <person name="Salim K.A."/>
            <person name="Chan C.M."/>
            <person name="Lim L.B.L."/>
            <person name="Cai F."/>
            <person name="Druzhinina I.S."/>
            <person name="U'Ren J.M."/>
            <person name="Derntl C."/>
        </authorList>
    </citation>
    <scope>NUCLEOTIDE SEQUENCE</scope>
    <source>
        <strain evidence="2">TUCIM 5799</strain>
    </source>
</reference>
<protein>
    <recommendedName>
        <fullName evidence="1">Phosphatidylinositol-specific phospholipase C X domain-containing protein</fullName>
    </recommendedName>
</protein>
<keyword evidence="3" id="KW-1185">Reference proteome</keyword>
<comment type="caution">
    <text evidence="2">The sequence shown here is derived from an EMBL/GenBank/DDBJ whole genome shotgun (WGS) entry which is preliminary data.</text>
</comment>
<evidence type="ECO:0000313" key="3">
    <source>
        <dbReference type="Proteomes" id="UP000829685"/>
    </source>
</evidence>
<organism evidence="2 3">
    <name type="scientific">Neoarthrinium moseri</name>
    <dbReference type="NCBI Taxonomy" id="1658444"/>
    <lineage>
        <taxon>Eukaryota</taxon>
        <taxon>Fungi</taxon>
        <taxon>Dikarya</taxon>
        <taxon>Ascomycota</taxon>
        <taxon>Pezizomycotina</taxon>
        <taxon>Sordariomycetes</taxon>
        <taxon>Xylariomycetidae</taxon>
        <taxon>Amphisphaeriales</taxon>
        <taxon>Apiosporaceae</taxon>
        <taxon>Neoarthrinium</taxon>
    </lineage>
</organism>
<dbReference type="PROSITE" id="PS50007">
    <property type="entry name" value="PIPLC_X_DOMAIN"/>
    <property type="match status" value="1"/>
</dbReference>
<evidence type="ECO:0000313" key="2">
    <source>
        <dbReference type="EMBL" id="KAI1869371.1"/>
    </source>
</evidence>
<evidence type="ECO:0000259" key="1">
    <source>
        <dbReference type="SMART" id="SM00148"/>
    </source>
</evidence>
<dbReference type="EMBL" id="JAFIMR010000015">
    <property type="protein sequence ID" value="KAI1869371.1"/>
    <property type="molecule type" value="Genomic_DNA"/>
</dbReference>
<accession>A0A9P9WL61</accession>
<dbReference type="PANTHER" id="PTHR13593">
    <property type="match status" value="1"/>
</dbReference>
<dbReference type="Gene3D" id="3.20.20.190">
    <property type="entry name" value="Phosphatidylinositol (PI) phosphodiesterase"/>
    <property type="match status" value="1"/>
</dbReference>
<dbReference type="InterPro" id="IPR017946">
    <property type="entry name" value="PLC-like_Pdiesterase_TIM-brl"/>
</dbReference>
<dbReference type="AlphaFoldDB" id="A0A9P9WL61"/>
<dbReference type="PANTHER" id="PTHR13593:SF113">
    <property type="entry name" value="SI:DKEY-266F7.9"/>
    <property type="match status" value="1"/>
</dbReference>
<proteinExistence type="predicted"/>
<dbReference type="GO" id="GO:0008081">
    <property type="term" value="F:phosphoric diester hydrolase activity"/>
    <property type="evidence" value="ECO:0007669"/>
    <property type="project" value="InterPro"/>
</dbReference>
<dbReference type="Pfam" id="PF00388">
    <property type="entry name" value="PI-PLC-X"/>
    <property type="match status" value="1"/>
</dbReference>
<dbReference type="SUPFAM" id="SSF51695">
    <property type="entry name" value="PLC-like phosphodiesterases"/>
    <property type="match status" value="1"/>
</dbReference>
<dbReference type="InterPro" id="IPR051057">
    <property type="entry name" value="PI-PLC_domain"/>
</dbReference>